<proteinExistence type="predicted"/>
<dbReference type="PROSITE" id="PS51257">
    <property type="entry name" value="PROKAR_LIPOPROTEIN"/>
    <property type="match status" value="1"/>
</dbReference>
<evidence type="ECO:0000256" key="2">
    <source>
        <dbReference type="SAM" id="SignalP"/>
    </source>
</evidence>
<evidence type="ECO:0000256" key="1">
    <source>
        <dbReference type="SAM" id="MobiDB-lite"/>
    </source>
</evidence>
<protein>
    <submittedName>
        <fullName evidence="3">Acid phosphatase</fullName>
    </submittedName>
</protein>
<name>A0A0Q0S1A5_9FLAO</name>
<dbReference type="Proteomes" id="UP000050443">
    <property type="component" value="Unassembled WGS sequence"/>
</dbReference>
<dbReference type="AlphaFoldDB" id="A0A0Q0S1A5"/>
<sequence>MYKKLYILPLFLLLLGSCKKSDNVTTNTDPKDSTQTIATSSDPLPSWNDTALKKDIIAYVSKVTKEGSPDFIPVENRIATFDNDGTLWAEKPYVQELFAFYRVKKMVEANPELAKKQPFKAVVEKDKTFFEKGGDKALIELVAATHTGMTEDEFEASAKDFFASAQYPGKNVPVKQIRYQPQLELLNYLRANGFKTFIVTGGTIELVRAISADFYGIPKEQVVGTSFKYKFDDAKNAVLREPALDQFNDKEGKPVGIQLHIGQRPVFACGNEGGAGDLAMLRYSQGSKYPSFQLIVNHNDSIREYNYQEKDNLSLNTAAKYKYHVVSIKDDWKKIFPEK</sequence>
<dbReference type="PATRIC" id="fig|362413.3.peg.2064"/>
<accession>A0A0Q0S1A5</accession>
<dbReference type="Pfam" id="PF12710">
    <property type="entry name" value="HAD"/>
    <property type="match status" value="1"/>
</dbReference>
<evidence type="ECO:0000313" key="4">
    <source>
        <dbReference type="Proteomes" id="UP000050443"/>
    </source>
</evidence>
<organism evidence="3 4">
    <name type="scientific">Flavobacterium aquidurense</name>
    <dbReference type="NCBI Taxonomy" id="362413"/>
    <lineage>
        <taxon>Bacteria</taxon>
        <taxon>Pseudomonadati</taxon>
        <taxon>Bacteroidota</taxon>
        <taxon>Flavobacteriia</taxon>
        <taxon>Flavobacteriales</taxon>
        <taxon>Flavobacteriaceae</taxon>
        <taxon>Flavobacterium</taxon>
    </lineage>
</organism>
<feature type="chain" id="PRO_5006183718" evidence="2">
    <location>
        <begin position="21"/>
        <end position="339"/>
    </location>
</feature>
<comment type="caution">
    <text evidence="3">The sequence shown here is derived from an EMBL/GenBank/DDBJ whole genome shotgun (WGS) entry which is preliminary data.</text>
</comment>
<dbReference type="STRING" id="362413.RC62_2121"/>
<evidence type="ECO:0000313" key="3">
    <source>
        <dbReference type="EMBL" id="KQB38758.1"/>
    </source>
</evidence>
<dbReference type="InterPro" id="IPR023214">
    <property type="entry name" value="HAD_sf"/>
</dbReference>
<dbReference type="RefSeq" id="WP_082421315.1">
    <property type="nucleotide sequence ID" value="NZ_JRLF01000014.1"/>
</dbReference>
<dbReference type="EMBL" id="JRLF01000014">
    <property type="protein sequence ID" value="KQB38758.1"/>
    <property type="molecule type" value="Genomic_DNA"/>
</dbReference>
<reference evidence="3 4" key="1">
    <citation type="submission" date="2014-09" db="EMBL/GenBank/DDBJ databases">
        <title>Genome sequence of Flavobacterium aquidurense RC62.</title>
        <authorList>
            <person name="Kim J.F."/>
            <person name="Kwak M.-J."/>
        </authorList>
    </citation>
    <scope>NUCLEOTIDE SEQUENCE [LARGE SCALE GENOMIC DNA]</scope>
    <source>
        <strain evidence="3 4">RC62</strain>
    </source>
</reference>
<keyword evidence="2" id="KW-0732">Signal</keyword>
<dbReference type="OrthoDB" id="9799365at2"/>
<dbReference type="SUPFAM" id="SSF56784">
    <property type="entry name" value="HAD-like"/>
    <property type="match status" value="1"/>
</dbReference>
<feature type="compositionally biased region" description="Polar residues" evidence="1">
    <location>
        <begin position="23"/>
        <end position="42"/>
    </location>
</feature>
<dbReference type="Gene3D" id="3.40.50.1000">
    <property type="entry name" value="HAD superfamily/HAD-like"/>
    <property type="match status" value="1"/>
</dbReference>
<feature type="signal peptide" evidence="2">
    <location>
        <begin position="1"/>
        <end position="20"/>
    </location>
</feature>
<dbReference type="InterPro" id="IPR036412">
    <property type="entry name" value="HAD-like_sf"/>
</dbReference>
<gene>
    <name evidence="3" type="ORF">RC62_2121</name>
</gene>
<feature type="region of interest" description="Disordered" evidence="1">
    <location>
        <begin position="22"/>
        <end position="42"/>
    </location>
</feature>